<comment type="similarity">
    <text evidence="2">Belongs to the multi antimicrobial extrusion (MATE) (TC 2.A.66.1) family. MepA subfamily.</text>
</comment>
<gene>
    <name evidence="11" type="primary">mepA_7</name>
    <name evidence="11" type="ORF">EHSB41UT_04553</name>
</gene>
<dbReference type="Pfam" id="PF01554">
    <property type="entry name" value="MatE"/>
    <property type="match status" value="2"/>
</dbReference>
<evidence type="ECO:0000256" key="8">
    <source>
        <dbReference type="ARBA" id="ARBA00023136"/>
    </source>
</evidence>
<keyword evidence="9" id="KW-0046">Antibiotic resistance</keyword>
<accession>A0A1X7AR02</accession>
<dbReference type="InterPro" id="IPR048279">
    <property type="entry name" value="MdtK-like"/>
</dbReference>
<feature type="transmembrane region" description="Helical" evidence="10">
    <location>
        <begin position="19"/>
        <end position="43"/>
    </location>
</feature>
<dbReference type="InterPro" id="IPR002528">
    <property type="entry name" value="MATE_fam"/>
</dbReference>
<protein>
    <recommendedName>
        <fullName evidence="3">Multidrug export protein MepA</fullName>
    </recommendedName>
</protein>
<feature type="transmembrane region" description="Helical" evidence="10">
    <location>
        <begin position="420"/>
        <end position="440"/>
    </location>
</feature>
<dbReference type="GO" id="GO:0046677">
    <property type="term" value="P:response to antibiotic"/>
    <property type="evidence" value="ECO:0007669"/>
    <property type="project" value="UniProtKB-KW"/>
</dbReference>
<evidence type="ECO:0000256" key="6">
    <source>
        <dbReference type="ARBA" id="ARBA00022692"/>
    </source>
</evidence>
<feature type="transmembrane region" description="Helical" evidence="10">
    <location>
        <begin position="168"/>
        <end position="188"/>
    </location>
</feature>
<evidence type="ECO:0000256" key="9">
    <source>
        <dbReference type="ARBA" id="ARBA00023251"/>
    </source>
</evidence>
<dbReference type="GO" id="GO:0042910">
    <property type="term" value="F:xenobiotic transmembrane transporter activity"/>
    <property type="evidence" value="ECO:0007669"/>
    <property type="project" value="InterPro"/>
</dbReference>
<feature type="transmembrane region" description="Helical" evidence="10">
    <location>
        <begin position="63"/>
        <end position="85"/>
    </location>
</feature>
<evidence type="ECO:0000256" key="1">
    <source>
        <dbReference type="ARBA" id="ARBA00004429"/>
    </source>
</evidence>
<evidence type="ECO:0000313" key="11">
    <source>
        <dbReference type="EMBL" id="SMA50736.1"/>
    </source>
</evidence>
<sequence length="464" mass="49117">MSAQVAEESMLSGNTTREFFRFVVPSIVGLLAVSSAGIVDGIFVGNYVGSTALAAVNLVTPLYSLFFGLCVMMLVGGAVVAGKALGSGDVRQARNIFTKSMIVIIVYGVLMASLGYLFAEHISLFMGANEDVLPLTVDYIRGVSPFLIFIAIGYALSYFARIDDAPNYALAGLMLIAATNMVLDYVFIKALGWGIEGAAFATGLSYVGGTVVLVARLFGKSARITPIKPFGSWLGLVRAAYNGLSEFINEMSGGLVMFIINWILMTELGTNGVAAFTIVNYIIWLSVMISYGGAEALGPLVSVNFGAGRDDRIARFLNLAVMCSVVTGVVVIAVLMINPEAIASAFVSSSETETLSLTLGIIAVIWPMFLFNGINISVSGYFTGMHAAAQSAAIAISRSLVLPLILILVFWKLFGVMGAFAALPVAEALTFGLTAALYWYGRPSTLVAKDQKKPEAVGTLADSY</sequence>
<feature type="transmembrane region" description="Helical" evidence="10">
    <location>
        <begin position="316"/>
        <end position="337"/>
    </location>
</feature>
<feature type="transmembrane region" description="Helical" evidence="10">
    <location>
        <begin position="282"/>
        <end position="304"/>
    </location>
</feature>
<evidence type="ECO:0000256" key="3">
    <source>
        <dbReference type="ARBA" id="ARBA00022106"/>
    </source>
</evidence>
<keyword evidence="12" id="KW-1185">Reference proteome</keyword>
<dbReference type="EMBL" id="FWPT01000015">
    <property type="protein sequence ID" value="SMA50736.1"/>
    <property type="molecule type" value="Genomic_DNA"/>
</dbReference>
<dbReference type="InterPro" id="IPR045070">
    <property type="entry name" value="MATE_MepA-like"/>
</dbReference>
<evidence type="ECO:0000313" key="12">
    <source>
        <dbReference type="Proteomes" id="UP000196573"/>
    </source>
</evidence>
<dbReference type="Proteomes" id="UP000196573">
    <property type="component" value="Unassembled WGS sequence"/>
</dbReference>
<dbReference type="InterPro" id="IPR051327">
    <property type="entry name" value="MATE_MepA_subfamily"/>
</dbReference>
<feature type="transmembrane region" description="Helical" evidence="10">
    <location>
        <begin position="97"/>
        <end position="119"/>
    </location>
</feature>
<dbReference type="CDD" id="cd13143">
    <property type="entry name" value="MATE_MepA_like"/>
    <property type="match status" value="1"/>
</dbReference>
<feature type="transmembrane region" description="Helical" evidence="10">
    <location>
        <begin position="357"/>
        <end position="383"/>
    </location>
</feature>
<keyword evidence="4" id="KW-0813">Transport</keyword>
<dbReference type="PANTHER" id="PTHR43823:SF3">
    <property type="entry name" value="MULTIDRUG EXPORT PROTEIN MEPA"/>
    <property type="match status" value="1"/>
</dbReference>
<feature type="transmembrane region" description="Helical" evidence="10">
    <location>
        <begin position="255"/>
        <end position="276"/>
    </location>
</feature>
<keyword evidence="7 10" id="KW-1133">Transmembrane helix</keyword>
<dbReference type="GO" id="GO:0015297">
    <property type="term" value="F:antiporter activity"/>
    <property type="evidence" value="ECO:0007669"/>
    <property type="project" value="InterPro"/>
</dbReference>
<dbReference type="PIRSF" id="PIRSF006603">
    <property type="entry name" value="DinF"/>
    <property type="match status" value="1"/>
</dbReference>
<feature type="transmembrane region" description="Helical" evidence="10">
    <location>
        <begin position="200"/>
        <end position="219"/>
    </location>
</feature>
<dbReference type="OrthoDB" id="9811110at2"/>
<evidence type="ECO:0000256" key="10">
    <source>
        <dbReference type="SAM" id="Phobius"/>
    </source>
</evidence>
<feature type="transmembrane region" description="Helical" evidence="10">
    <location>
        <begin position="139"/>
        <end position="156"/>
    </location>
</feature>
<dbReference type="RefSeq" id="WP_087113170.1">
    <property type="nucleotide sequence ID" value="NZ_CBCSCN010000015.1"/>
</dbReference>
<evidence type="ECO:0000256" key="2">
    <source>
        <dbReference type="ARBA" id="ARBA00008417"/>
    </source>
</evidence>
<keyword evidence="8 10" id="KW-0472">Membrane</keyword>
<reference evidence="11 12" key="1">
    <citation type="submission" date="2017-03" db="EMBL/GenBank/DDBJ databases">
        <authorList>
            <person name="Afonso C.L."/>
            <person name="Miller P.J."/>
            <person name="Scott M.A."/>
            <person name="Spackman E."/>
            <person name="Goraichik I."/>
            <person name="Dimitrov K.M."/>
            <person name="Suarez D.L."/>
            <person name="Swayne D.E."/>
        </authorList>
    </citation>
    <scope>NUCLEOTIDE SEQUENCE [LARGE SCALE GENOMIC DNA]</scope>
    <source>
        <strain evidence="11">SB41UT1</strain>
    </source>
</reference>
<feature type="transmembrane region" description="Helical" evidence="10">
    <location>
        <begin position="395"/>
        <end position="414"/>
    </location>
</feature>
<keyword evidence="5" id="KW-1003">Cell membrane</keyword>
<evidence type="ECO:0000256" key="4">
    <source>
        <dbReference type="ARBA" id="ARBA00022448"/>
    </source>
</evidence>
<proteinExistence type="inferred from homology"/>
<dbReference type="AlphaFoldDB" id="A0A1X7AR02"/>
<dbReference type="PANTHER" id="PTHR43823">
    <property type="entry name" value="SPORULATION PROTEIN YKVU"/>
    <property type="match status" value="1"/>
</dbReference>
<keyword evidence="6 10" id="KW-0812">Transmembrane</keyword>
<dbReference type="GO" id="GO:0005886">
    <property type="term" value="C:plasma membrane"/>
    <property type="evidence" value="ECO:0007669"/>
    <property type="project" value="UniProtKB-SubCell"/>
</dbReference>
<name>A0A1X7AR02_9GAMM</name>
<evidence type="ECO:0000256" key="5">
    <source>
        <dbReference type="ARBA" id="ARBA00022475"/>
    </source>
</evidence>
<evidence type="ECO:0000256" key="7">
    <source>
        <dbReference type="ARBA" id="ARBA00022989"/>
    </source>
</evidence>
<organism evidence="11 12">
    <name type="scientific">Parendozoicomonas haliclonae</name>
    <dbReference type="NCBI Taxonomy" id="1960125"/>
    <lineage>
        <taxon>Bacteria</taxon>
        <taxon>Pseudomonadati</taxon>
        <taxon>Pseudomonadota</taxon>
        <taxon>Gammaproteobacteria</taxon>
        <taxon>Oceanospirillales</taxon>
        <taxon>Endozoicomonadaceae</taxon>
        <taxon>Parendozoicomonas</taxon>
    </lineage>
</organism>
<comment type="subcellular location">
    <subcellularLocation>
        <location evidence="1">Cell inner membrane</location>
        <topology evidence="1">Multi-pass membrane protein</topology>
    </subcellularLocation>
</comment>